<dbReference type="PROSITE" id="PS51671">
    <property type="entry name" value="ACT"/>
    <property type="match status" value="1"/>
</dbReference>
<keyword evidence="6" id="KW-0479">Metal-binding</keyword>
<dbReference type="SUPFAM" id="SSF56784">
    <property type="entry name" value="HAD-like"/>
    <property type="match status" value="1"/>
</dbReference>
<evidence type="ECO:0000256" key="11">
    <source>
        <dbReference type="PIRSR" id="PIRSR604469-1"/>
    </source>
</evidence>
<proteinExistence type="inferred from homology"/>
<dbReference type="CDD" id="cd07500">
    <property type="entry name" value="HAD_PSP"/>
    <property type="match status" value="1"/>
</dbReference>
<evidence type="ECO:0000256" key="9">
    <source>
        <dbReference type="ARBA" id="ARBA00023299"/>
    </source>
</evidence>
<evidence type="ECO:0000256" key="7">
    <source>
        <dbReference type="ARBA" id="ARBA00022801"/>
    </source>
</evidence>
<sequence length="445" mass="48626">MTARGRRRESVAAASTTDRVRVTFTGRDRPGITAAVAEAVAACQCVLLNVQQVCVRRRLTLMFELLVGPSAEQQSIFRQLLAVAKREGVSVDFSLLGAWSEPPSTTTDPDASDGTSTRATEEYVITALAVDSMSPRFLQQLGQVLERRAFLLQSLNKLSQHRLGCLEWVVSTPPASSVTDIHEFRSELFALGKEFQTDVAVQREALTRKSKRLVVMDMDSTLIQQEVIDELARYAGKYEAVEEITRRAMNGGMDFNESLRQRVAQLRGTPATVLQKVIDNLQYTPGAQHLTRSLKRLGYKLAVISGGFTTITQHVRQQLGLDYDFANQLEVGADGCFTGRTIGPIVNAQRKADLLMAIAQLEHVGLEQVICIGDGANDLPMLSIAGLGIAFNAKPAVQERAAFRLNRQGLDSVLYLLGIPEAEQIQLRGDAATAAGDGDSPVRAR</sequence>
<dbReference type="InterPro" id="IPR004469">
    <property type="entry name" value="PSP"/>
</dbReference>
<dbReference type="SFLD" id="SFLDG01136">
    <property type="entry name" value="C1.6:_Phosphoserine_Phosphatas"/>
    <property type="match status" value="1"/>
</dbReference>
<evidence type="ECO:0000256" key="6">
    <source>
        <dbReference type="ARBA" id="ARBA00022723"/>
    </source>
</evidence>
<feature type="active site" description="Nucleophile" evidence="11">
    <location>
        <position position="217"/>
    </location>
</feature>
<dbReference type="Pfam" id="PF00702">
    <property type="entry name" value="Hydrolase"/>
    <property type="match status" value="1"/>
</dbReference>
<organism evidence="13 14">
    <name type="scientific">Cyanidium caldarium</name>
    <name type="common">Red alga</name>
    <dbReference type="NCBI Taxonomy" id="2771"/>
    <lineage>
        <taxon>Eukaryota</taxon>
        <taxon>Rhodophyta</taxon>
        <taxon>Bangiophyceae</taxon>
        <taxon>Cyanidiales</taxon>
        <taxon>Cyanidiaceae</taxon>
        <taxon>Cyanidium</taxon>
    </lineage>
</organism>
<dbReference type="GO" id="GO:0000287">
    <property type="term" value="F:magnesium ion binding"/>
    <property type="evidence" value="ECO:0007669"/>
    <property type="project" value="TreeGrafter"/>
</dbReference>
<dbReference type="Gene3D" id="3.30.70.260">
    <property type="match status" value="1"/>
</dbReference>
<dbReference type="PRINTS" id="PR00119">
    <property type="entry name" value="CATATPASE"/>
</dbReference>
<comment type="cofactor">
    <cofactor evidence="1">
        <name>Mg(2+)</name>
        <dbReference type="ChEBI" id="CHEBI:18420"/>
    </cofactor>
</comment>
<evidence type="ECO:0000256" key="4">
    <source>
        <dbReference type="ARBA" id="ARBA00012640"/>
    </source>
</evidence>
<evidence type="ECO:0000313" key="14">
    <source>
        <dbReference type="Proteomes" id="UP001301350"/>
    </source>
</evidence>
<dbReference type="GO" id="GO:0006564">
    <property type="term" value="P:L-serine biosynthetic process"/>
    <property type="evidence" value="ECO:0007669"/>
    <property type="project" value="UniProtKB-KW"/>
</dbReference>
<comment type="pathway">
    <text evidence="2">Amino-acid biosynthesis; L-serine biosynthesis; L-serine from 3-phospho-D-glycerate: step 3/3.</text>
</comment>
<dbReference type="InterPro" id="IPR036412">
    <property type="entry name" value="HAD-like_sf"/>
</dbReference>
<dbReference type="GO" id="GO:0005737">
    <property type="term" value="C:cytoplasm"/>
    <property type="evidence" value="ECO:0007669"/>
    <property type="project" value="TreeGrafter"/>
</dbReference>
<dbReference type="PANTHER" id="PTHR43344">
    <property type="entry name" value="PHOSPHOSERINE PHOSPHATASE"/>
    <property type="match status" value="1"/>
</dbReference>
<dbReference type="SUPFAM" id="SSF55021">
    <property type="entry name" value="ACT-like"/>
    <property type="match status" value="1"/>
</dbReference>
<dbReference type="InterPro" id="IPR050582">
    <property type="entry name" value="HAD-like_SerB"/>
</dbReference>
<gene>
    <name evidence="13" type="ORF">CDCA_CDCA01G0255</name>
</gene>
<dbReference type="AlphaFoldDB" id="A0AAV9IPJ4"/>
<dbReference type="NCBIfam" id="TIGR01488">
    <property type="entry name" value="HAD-SF-IB"/>
    <property type="match status" value="1"/>
</dbReference>
<evidence type="ECO:0000256" key="2">
    <source>
        <dbReference type="ARBA" id="ARBA00005135"/>
    </source>
</evidence>
<evidence type="ECO:0000259" key="12">
    <source>
        <dbReference type="PROSITE" id="PS51671"/>
    </source>
</evidence>
<protein>
    <recommendedName>
        <fullName evidence="4">phosphoserine phosphatase</fullName>
        <ecNumber evidence="4">3.1.3.3</ecNumber>
    </recommendedName>
    <alternativeName>
        <fullName evidence="10">O-phosphoserine phosphohydrolase</fullName>
    </alternativeName>
</protein>
<keyword evidence="14" id="KW-1185">Reference proteome</keyword>
<dbReference type="Proteomes" id="UP001301350">
    <property type="component" value="Unassembled WGS sequence"/>
</dbReference>
<dbReference type="GO" id="GO:0036424">
    <property type="term" value="F:L-phosphoserine phosphatase activity"/>
    <property type="evidence" value="ECO:0007669"/>
    <property type="project" value="InterPro"/>
</dbReference>
<dbReference type="SFLD" id="SFLDG01137">
    <property type="entry name" value="C1.6.1:_Phosphoserine_Phosphat"/>
    <property type="match status" value="1"/>
</dbReference>
<keyword evidence="5" id="KW-0028">Amino-acid biosynthesis</keyword>
<dbReference type="NCBIfam" id="TIGR00338">
    <property type="entry name" value="serB"/>
    <property type="match status" value="1"/>
</dbReference>
<comment type="caution">
    <text evidence="13">The sequence shown here is derived from an EMBL/GenBank/DDBJ whole genome shotgun (WGS) entry which is preliminary data.</text>
</comment>
<evidence type="ECO:0000256" key="10">
    <source>
        <dbReference type="ARBA" id="ARBA00031693"/>
    </source>
</evidence>
<dbReference type="EC" id="3.1.3.3" evidence="4"/>
<evidence type="ECO:0000256" key="1">
    <source>
        <dbReference type="ARBA" id="ARBA00001946"/>
    </source>
</evidence>
<keyword evidence="9" id="KW-0718">Serine biosynthesis</keyword>
<comment type="similarity">
    <text evidence="3">Belongs to the HAD-like hydrolase superfamily. SerB family.</text>
</comment>
<dbReference type="EMBL" id="JANCYW010000001">
    <property type="protein sequence ID" value="KAK4534230.1"/>
    <property type="molecule type" value="Genomic_DNA"/>
</dbReference>
<evidence type="ECO:0000256" key="8">
    <source>
        <dbReference type="ARBA" id="ARBA00022842"/>
    </source>
</evidence>
<reference evidence="13 14" key="1">
    <citation type="submission" date="2022-07" db="EMBL/GenBank/DDBJ databases">
        <title>Genome-wide signatures of adaptation to extreme environments.</title>
        <authorList>
            <person name="Cho C.H."/>
            <person name="Yoon H.S."/>
        </authorList>
    </citation>
    <scope>NUCLEOTIDE SEQUENCE [LARGE SCALE GENOMIC DNA]</scope>
    <source>
        <strain evidence="13 14">DBV 063 E5</strain>
    </source>
</reference>
<keyword evidence="8" id="KW-0460">Magnesium</keyword>
<feature type="active site" description="Proton donor" evidence="11">
    <location>
        <position position="219"/>
    </location>
</feature>
<dbReference type="InterPro" id="IPR023214">
    <property type="entry name" value="HAD_sf"/>
</dbReference>
<dbReference type="SFLD" id="SFLDF00029">
    <property type="entry name" value="phosphoserine_phosphatase"/>
    <property type="match status" value="1"/>
</dbReference>
<dbReference type="Gene3D" id="3.40.50.1000">
    <property type="entry name" value="HAD superfamily/HAD-like"/>
    <property type="match status" value="1"/>
</dbReference>
<keyword evidence="7" id="KW-0378">Hydrolase</keyword>
<dbReference type="InterPro" id="IPR002912">
    <property type="entry name" value="ACT_dom"/>
</dbReference>
<dbReference type="InterPro" id="IPR045865">
    <property type="entry name" value="ACT-like_dom_sf"/>
</dbReference>
<evidence type="ECO:0000313" key="13">
    <source>
        <dbReference type="EMBL" id="KAK4534230.1"/>
    </source>
</evidence>
<evidence type="ECO:0000256" key="3">
    <source>
        <dbReference type="ARBA" id="ARBA00009184"/>
    </source>
</evidence>
<feature type="domain" description="ACT" evidence="12">
    <location>
        <begin position="21"/>
        <end position="94"/>
    </location>
</feature>
<dbReference type="SFLD" id="SFLDS00003">
    <property type="entry name" value="Haloacid_Dehalogenase"/>
    <property type="match status" value="1"/>
</dbReference>
<accession>A0AAV9IPJ4</accession>
<evidence type="ECO:0000256" key="5">
    <source>
        <dbReference type="ARBA" id="ARBA00022605"/>
    </source>
</evidence>
<name>A0AAV9IPJ4_CYACA</name>
<dbReference type="PANTHER" id="PTHR43344:SF2">
    <property type="entry name" value="PHOSPHOSERINE PHOSPHATASE"/>
    <property type="match status" value="1"/>
</dbReference>
<dbReference type="Pfam" id="PF13740">
    <property type="entry name" value="ACT_6"/>
    <property type="match status" value="1"/>
</dbReference>